<name>A0A9X3CDY6_9VIBR</name>
<dbReference type="PROSITE" id="PS51257">
    <property type="entry name" value="PROKAR_LIPOPROTEIN"/>
    <property type="match status" value="1"/>
</dbReference>
<accession>A0A9X3CDY6</accession>
<gene>
    <name evidence="1" type="ORF">MD483_08650</name>
</gene>
<keyword evidence="2" id="KW-1185">Reference proteome</keyword>
<dbReference type="Proteomes" id="UP001155586">
    <property type="component" value="Unassembled WGS sequence"/>
</dbReference>
<organism evidence="1 2">
    <name type="scientific">Vibrio paucivorans</name>
    <dbReference type="NCBI Taxonomy" id="2829489"/>
    <lineage>
        <taxon>Bacteria</taxon>
        <taxon>Pseudomonadati</taxon>
        <taxon>Pseudomonadota</taxon>
        <taxon>Gammaproteobacteria</taxon>
        <taxon>Vibrionales</taxon>
        <taxon>Vibrionaceae</taxon>
        <taxon>Vibrio</taxon>
    </lineage>
</organism>
<proteinExistence type="predicted"/>
<sequence length="147" mass="16380">MKIAQLSLAVGTAIALSACSSMDQNVYLTPEGNEVTYSQFAPDDKLGCQMVHETEYYKIPKPKAGLFEDQAQLEYDQYVVNAEKFANTSAKYDANYIEVTTIEKFSPSMEISTVDTYGLISKGTTTTFSVNWNPQFVKAGYYQCSEL</sequence>
<evidence type="ECO:0000313" key="2">
    <source>
        <dbReference type="Proteomes" id="UP001155586"/>
    </source>
</evidence>
<dbReference type="EMBL" id="JAKRRX010000038">
    <property type="protein sequence ID" value="MCW8333892.1"/>
    <property type="molecule type" value="Genomic_DNA"/>
</dbReference>
<protein>
    <recommendedName>
        <fullName evidence="3">Lipoprotein</fullName>
    </recommendedName>
</protein>
<comment type="caution">
    <text evidence="1">The sequence shown here is derived from an EMBL/GenBank/DDBJ whole genome shotgun (WGS) entry which is preliminary data.</text>
</comment>
<dbReference type="RefSeq" id="WP_265687350.1">
    <property type="nucleotide sequence ID" value="NZ_JAKRRX010000038.1"/>
</dbReference>
<evidence type="ECO:0008006" key="3">
    <source>
        <dbReference type="Google" id="ProtNLM"/>
    </source>
</evidence>
<reference evidence="1" key="1">
    <citation type="submission" date="2022-02" db="EMBL/GenBank/DDBJ databases">
        <title>Vibrio sp. nov., a new bacterium isolated from Bohai sea, China.</title>
        <authorList>
            <person name="Yuan Y."/>
        </authorList>
    </citation>
    <scope>NUCLEOTIDE SEQUENCE</scope>
    <source>
        <strain evidence="1">DBSS07</strain>
    </source>
</reference>
<dbReference type="AlphaFoldDB" id="A0A9X3CDY6"/>
<evidence type="ECO:0000313" key="1">
    <source>
        <dbReference type="EMBL" id="MCW8333892.1"/>
    </source>
</evidence>